<evidence type="ECO:0000256" key="15">
    <source>
        <dbReference type="RuleBase" id="RU362114"/>
    </source>
</evidence>
<dbReference type="SUPFAM" id="SSF142921">
    <property type="entry name" value="WGR domain-like"/>
    <property type="match status" value="1"/>
</dbReference>
<dbReference type="Gene3D" id="1.10.720.30">
    <property type="entry name" value="SAP domain"/>
    <property type="match status" value="1"/>
</dbReference>
<evidence type="ECO:0000259" key="21">
    <source>
        <dbReference type="PROSITE" id="PS51977"/>
    </source>
</evidence>
<keyword evidence="10 15" id="KW-0520">NAD</keyword>
<dbReference type="GO" id="GO:0008270">
    <property type="term" value="F:zinc ion binding"/>
    <property type="evidence" value="ECO:0007669"/>
    <property type="project" value="UniProtKB-KW"/>
</dbReference>
<dbReference type="SMART" id="SM00773">
    <property type="entry name" value="WGR"/>
    <property type="match status" value="1"/>
</dbReference>
<evidence type="ECO:0000256" key="1">
    <source>
        <dbReference type="ARBA" id="ARBA00004123"/>
    </source>
</evidence>
<keyword evidence="6" id="KW-0677">Repeat</keyword>
<evidence type="ECO:0000256" key="8">
    <source>
        <dbReference type="ARBA" id="ARBA00022771"/>
    </source>
</evidence>
<dbReference type="GO" id="GO:0006302">
    <property type="term" value="P:double-strand break repair"/>
    <property type="evidence" value="ECO:0007669"/>
    <property type="project" value="TreeGrafter"/>
</dbReference>
<feature type="domain" description="SAP" evidence="17">
    <location>
        <begin position="4"/>
        <end position="38"/>
    </location>
</feature>
<dbReference type="Pfam" id="PF00644">
    <property type="entry name" value="PARP"/>
    <property type="match status" value="1"/>
</dbReference>
<evidence type="ECO:0000256" key="9">
    <source>
        <dbReference type="ARBA" id="ARBA00022833"/>
    </source>
</evidence>
<dbReference type="Gene3D" id="1.20.142.10">
    <property type="entry name" value="Poly(ADP-ribose) polymerase, regulatory domain"/>
    <property type="match status" value="1"/>
</dbReference>
<dbReference type="PROSITE" id="PS51977">
    <property type="entry name" value="WGR"/>
    <property type="match status" value="1"/>
</dbReference>
<dbReference type="InterPro" id="IPR012317">
    <property type="entry name" value="Poly(ADP-ribose)pol_cat_dom"/>
</dbReference>
<evidence type="ECO:0000259" key="17">
    <source>
        <dbReference type="PROSITE" id="PS50800"/>
    </source>
</evidence>
<comment type="caution">
    <text evidence="22">The sequence shown here is derived from an EMBL/GenBank/DDBJ whole genome shotgun (WGS) entry which is preliminary data.</text>
</comment>
<keyword evidence="11" id="KW-0238">DNA-binding</keyword>
<protein>
    <recommendedName>
        <fullName evidence="15">Poly [ADP-ribose] polymerase</fullName>
        <shortName evidence="15">PARP</shortName>
        <ecNumber evidence="15">2.4.2.-</ecNumber>
    </recommendedName>
</protein>
<dbReference type="Proteomes" id="UP001515480">
    <property type="component" value="Unassembled WGS sequence"/>
</dbReference>
<evidence type="ECO:0000313" key="22">
    <source>
        <dbReference type="EMBL" id="KAL1524775.1"/>
    </source>
</evidence>
<evidence type="ECO:0000256" key="7">
    <source>
        <dbReference type="ARBA" id="ARBA00022765"/>
    </source>
</evidence>
<organism evidence="22 23">
    <name type="scientific">Prymnesium parvum</name>
    <name type="common">Toxic golden alga</name>
    <dbReference type="NCBI Taxonomy" id="97485"/>
    <lineage>
        <taxon>Eukaryota</taxon>
        <taxon>Haptista</taxon>
        <taxon>Haptophyta</taxon>
        <taxon>Prymnesiophyceae</taxon>
        <taxon>Prymnesiales</taxon>
        <taxon>Prymnesiaceae</taxon>
        <taxon>Prymnesium</taxon>
    </lineage>
</organism>
<dbReference type="AlphaFoldDB" id="A0AB34JSI6"/>
<dbReference type="InterPro" id="IPR036616">
    <property type="entry name" value="Poly(ADP-ribose)pol_reg_dom_sf"/>
</dbReference>
<evidence type="ECO:0000256" key="3">
    <source>
        <dbReference type="ARBA" id="ARBA00022679"/>
    </source>
</evidence>
<dbReference type="FunFam" id="3.90.228.10:FF:000002">
    <property type="entry name" value="Poly [ADP-ribose] polymerase"/>
    <property type="match status" value="1"/>
</dbReference>
<keyword evidence="9" id="KW-0862">Zinc</keyword>
<dbReference type="InterPro" id="IPR037197">
    <property type="entry name" value="WWE_dom_sf"/>
</dbReference>
<evidence type="ECO:0000256" key="4">
    <source>
        <dbReference type="ARBA" id="ARBA00022695"/>
    </source>
</evidence>
<comment type="subcellular location">
    <subcellularLocation>
        <location evidence="1">Nucleus</location>
    </subcellularLocation>
</comment>
<evidence type="ECO:0000256" key="16">
    <source>
        <dbReference type="SAM" id="MobiDB-lite"/>
    </source>
</evidence>
<evidence type="ECO:0000256" key="5">
    <source>
        <dbReference type="ARBA" id="ARBA00022723"/>
    </source>
</evidence>
<dbReference type="GO" id="GO:1990404">
    <property type="term" value="F:NAD+-protein mono-ADP-ribosyltransferase activity"/>
    <property type="evidence" value="ECO:0007669"/>
    <property type="project" value="TreeGrafter"/>
</dbReference>
<evidence type="ECO:0000256" key="6">
    <source>
        <dbReference type="ARBA" id="ARBA00022737"/>
    </source>
</evidence>
<evidence type="ECO:0000259" key="18">
    <source>
        <dbReference type="PROSITE" id="PS50918"/>
    </source>
</evidence>
<dbReference type="GO" id="GO:0003677">
    <property type="term" value="F:DNA binding"/>
    <property type="evidence" value="ECO:0007669"/>
    <property type="project" value="UniProtKB-KW"/>
</dbReference>
<dbReference type="EC" id="2.4.2.-" evidence="15"/>
<feature type="region of interest" description="Disordered" evidence="16">
    <location>
        <begin position="641"/>
        <end position="668"/>
    </location>
</feature>
<feature type="domain" description="PARP alpha-helical" evidence="20">
    <location>
        <begin position="340"/>
        <end position="473"/>
    </location>
</feature>
<dbReference type="InterPro" id="IPR004170">
    <property type="entry name" value="WWE_dom"/>
</dbReference>
<dbReference type="EMBL" id="JBGBPQ010000005">
    <property type="protein sequence ID" value="KAL1524775.1"/>
    <property type="molecule type" value="Genomic_DNA"/>
</dbReference>
<evidence type="ECO:0000259" key="20">
    <source>
        <dbReference type="PROSITE" id="PS51060"/>
    </source>
</evidence>
<evidence type="ECO:0000256" key="14">
    <source>
        <dbReference type="ARBA" id="ARBA00033987"/>
    </source>
</evidence>
<dbReference type="SUPFAM" id="SSF117839">
    <property type="entry name" value="WWE domain"/>
    <property type="match status" value="1"/>
</dbReference>
<keyword evidence="4" id="KW-0548">Nucleotidyltransferase</keyword>
<evidence type="ECO:0000256" key="12">
    <source>
        <dbReference type="ARBA" id="ARBA00023242"/>
    </source>
</evidence>
<dbReference type="Pfam" id="PF02825">
    <property type="entry name" value="WWE"/>
    <property type="match status" value="1"/>
</dbReference>
<dbReference type="InterPro" id="IPR036930">
    <property type="entry name" value="WGR_dom_sf"/>
</dbReference>
<dbReference type="Pfam" id="PF05406">
    <property type="entry name" value="WGR"/>
    <property type="match status" value="1"/>
</dbReference>
<dbReference type="GO" id="GO:0070212">
    <property type="term" value="P:protein poly-ADP-ribosylation"/>
    <property type="evidence" value="ECO:0007669"/>
    <property type="project" value="TreeGrafter"/>
</dbReference>
<keyword evidence="12" id="KW-0539">Nucleus</keyword>
<evidence type="ECO:0000256" key="11">
    <source>
        <dbReference type="ARBA" id="ARBA00023125"/>
    </source>
</evidence>
<dbReference type="PROSITE" id="PS50800">
    <property type="entry name" value="SAP"/>
    <property type="match status" value="1"/>
</dbReference>
<dbReference type="InterPro" id="IPR036361">
    <property type="entry name" value="SAP_dom_sf"/>
</dbReference>
<dbReference type="Gene3D" id="3.90.228.10">
    <property type="match status" value="1"/>
</dbReference>
<dbReference type="Pfam" id="PF02877">
    <property type="entry name" value="PARP_reg"/>
    <property type="match status" value="1"/>
</dbReference>
<name>A0AB34JSI6_PRYPA</name>
<dbReference type="PROSITE" id="PS51059">
    <property type="entry name" value="PARP_CATALYTIC"/>
    <property type="match status" value="1"/>
</dbReference>
<dbReference type="SUPFAM" id="SSF56399">
    <property type="entry name" value="ADP-ribosylation"/>
    <property type="match status" value="1"/>
</dbReference>
<evidence type="ECO:0000256" key="2">
    <source>
        <dbReference type="ARBA" id="ARBA00022676"/>
    </source>
</evidence>
<keyword evidence="23" id="KW-1185">Reference proteome</keyword>
<dbReference type="InterPro" id="IPR004102">
    <property type="entry name" value="Poly(ADP-ribose)pol_reg_dom"/>
</dbReference>
<evidence type="ECO:0000313" key="23">
    <source>
        <dbReference type="Proteomes" id="UP001515480"/>
    </source>
</evidence>
<dbReference type="PROSITE" id="PS51060">
    <property type="entry name" value="PARP_ALPHA_HD"/>
    <property type="match status" value="1"/>
</dbReference>
<dbReference type="GO" id="GO:0003950">
    <property type="term" value="F:NAD+ poly-ADP-ribosyltransferase activity"/>
    <property type="evidence" value="ECO:0007669"/>
    <property type="project" value="UniProtKB-UniRule"/>
</dbReference>
<evidence type="ECO:0000256" key="13">
    <source>
        <dbReference type="ARBA" id="ARBA00024347"/>
    </source>
</evidence>
<dbReference type="GO" id="GO:0005730">
    <property type="term" value="C:nucleolus"/>
    <property type="evidence" value="ECO:0007669"/>
    <property type="project" value="TreeGrafter"/>
</dbReference>
<feature type="domain" description="WWE" evidence="18">
    <location>
        <begin position="55"/>
        <end position="134"/>
    </location>
</feature>
<feature type="domain" description="WGR" evidence="21">
    <location>
        <begin position="216"/>
        <end position="315"/>
    </location>
</feature>
<feature type="region of interest" description="Disordered" evidence="16">
    <location>
        <begin position="18"/>
        <end position="69"/>
    </location>
</feature>
<sequence length="707" mass="76768">MADLQALKLDELRRRCAEANLPSDGPKRELVGRLRSLPRGEQTGEPKRRPDASADAPAAKHPRSRPSAGWWWAADGGAGREWRPYAPAVSEALEACLAAGATRCDVGGEHYVDLTPMRRPGLPRSYSQLRHDDRTKVRAVVRSLDGTPGAPPPPPPAAATAAAAAVRSAAGGGGKKSSTSAGVLVRRFKSAGAAKEKTQVVKGRAAVDSSCPVAAECHVLEEAGQIFDAYLNQTDIANNRNKYYIIQLLEPDDHNGSYFVWNRWGRVGEERHAQNALRGPMALAEARKDFASKFWDKTRNKWEAREQFATVSGKYTLIERDYGVDEAAAEAPSAAHALVESKLDPRVQDFVRLVCDVRMMEASMREIGFDAQKLPLGKLKKATILQAYRVLQQLSSLVGGASSGGASSAAAASPHAVLQLSNQFYSLIPHVSYDEAGGTRARLPQIDNVQLLKQKIEMVEALGNIELSSRVITPASAAGRLHPIDARYAELKTALTPIGVGSETHQMLAQYIANTHAATHSEYTLELLQAFELAREGEGETFRDVGNRKLLWHGSRLSNWVGILSGGLRIAPPEAPVTGYMFGKGVYFADMVSKSANYCFANQANPVGMLLLCDVALGKQYERLSAEYEAGRSCRKRKCDSTFGKGKTAPDPRGEVPLPGGDGVRVPMGKGTSTGVTDSSLLYNEFIVYDTDQVRQKYVLKVKFHYV</sequence>
<keyword evidence="7" id="KW-0013">ADP-ribosylation</keyword>
<dbReference type="PANTHER" id="PTHR10459:SF60">
    <property type="entry name" value="POLY [ADP-RIBOSE] POLYMERASE 2"/>
    <property type="match status" value="1"/>
</dbReference>
<dbReference type="PANTHER" id="PTHR10459">
    <property type="entry name" value="DNA LIGASE"/>
    <property type="match status" value="1"/>
</dbReference>
<comment type="catalytic activity">
    <reaction evidence="14">
        <text>NAD(+) + (ADP-D-ribosyl)n-acceptor = nicotinamide + (ADP-D-ribosyl)n+1-acceptor + H(+).</text>
        <dbReference type="EC" id="2.4.2.30"/>
    </reaction>
</comment>
<feature type="domain" description="PARP catalytic" evidence="19">
    <location>
        <begin position="482"/>
        <end position="707"/>
    </location>
</feature>
<feature type="compositionally biased region" description="Basic and acidic residues" evidence="16">
    <location>
        <begin position="42"/>
        <end position="52"/>
    </location>
</feature>
<proteinExistence type="inferred from homology"/>
<comment type="similarity">
    <text evidence="13">Belongs to the ARTD/PARP family.</text>
</comment>
<dbReference type="SUPFAM" id="SSF47587">
    <property type="entry name" value="Domain of poly(ADP-ribose) polymerase"/>
    <property type="match status" value="1"/>
</dbReference>
<dbReference type="CDD" id="cd01437">
    <property type="entry name" value="parp_like"/>
    <property type="match status" value="1"/>
</dbReference>
<keyword evidence="8" id="KW-0863">Zinc-finger</keyword>
<dbReference type="FunFam" id="1.20.142.10:FF:000002">
    <property type="entry name" value="Poly [ADP-ribose] polymerase"/>
    <property type="match status" value="1"/>
</dbReference>
<evidence type="ECO:0000259" key="19">
    <source>
        <dbReference type="PROSITE" id="PS51059"/>
    </source>
</evidence>
<dbReference type="GO" id="GO:0016779">
    <property type="term" value="F:nucleotidyltransferase activity"/>
    <property type="evidence" value="ECO:0007669"/>
    <property type="project" value="UniProtKB-KW"/>
</dbReference>
<reference evidence="22 23" key="1">
    <citation type="journal article" date="2024" name="Science">
        <title>Giant polyketide synthase enzymes in the biosynthesis of giant marine polyether toxins.</title>
        <authorList>
            <person name="Fallon T.R."/>
            <person name="Shende V.V."/>
            <person name="Wierzbicki I.H."/>
            <person name="Pendleton A.L."/>
            <person name="Watervoot N.F."/>
            <person name="Auber R.P."/>
            <person name="Gonzalez D.J."/>
            <person name="Wisecaver J.H."/>
            <person name="Moore B.S."/>
        </authorList>
    </citation>
    <scope>NUCLEOTIDE SEQUENCE [LARGE SCALE GENOMIC DNA]</scope>
    <source>
        <strain evidence="22 23">12B1</strain>
    </source>
</reference>
<evidence type="ECO:0000256" key="10">
    <source>
        <dbReference type="ARBA" id="ARBA00023027"/>
    </source>
</evidence>
<dbReference type="InterPro" id="IPR050800">
    <property type="entry name" value="ARTD/PARP"/>
</dbReference>
<keyword evidence="5" id="KW-0479">Metal-binding</keyword>
<dbReference type="InterPro" id="IPR008893">
    <property type="entry name" value="WGR_domain"/>
</dbReference>
<accession>A0AB34JSI6</accession>
<keyword evidence="2 15" id="KW-0328">Glycosyltransferase</keyword>
<dbReference type="CDD" id="cd08002">
    <property type="entry name" value="WGR_PARP3_like"/>
    <property type="match status" value="1"/>
</dbReference>
<gene>
    <name evidence="22" type="ORF">AB1Y20_019657</name>
</gene>
<keyword evidence="3 15" id="KW-0808">Transferase</keyword>
<dbReference type="InterPro" id="IPR003034">
    <property type="entry name" value="SAP_dom"/>
</dbReference>
<dbReference type="PROSITE" id="PS50918">
    <property type="entry name" value="WWE"/>
    <property type="match status" value="1"/>
</dbReference>